<proteinExistence type="predicted"/>
<dbReference type="EMBL" id="MBUA01000001">
    <property type="protein sequence ID" value="MBC6489668.1"/>
    <property type="molecule type" value="Genomic_DNA"/>
</dbReference>
<sequence length="655" mass="74303">MLSKYLKGTYSLLFRFVLCFLCASLLLRFVLLLMSFSKLQLTLPAVLKIFGEGLLFDFGVAVFFCVPYALYLLLFPVKWSNTIINKIITYTAFFIAVLIIMFSFFAEITFWQEFESRFNFIAVDYLIYTFEVINNINESYPLPILISTMLIAVSIIVWAFYKKKIFANTFNGKEAFVKRLVISGTVIGLSFIYAFFIKNSLAENGSNRYQDELSKAGIYSFFAAFKNNELSYDHFYKTIDNRTAFNLARNQFADSNTAFVNDGLSVERKIGNNASPQMPNVIMVTIESFSADFMGQFGNTNKLTPVLDSLAGEGVLFTGMYATGTRTVRGMEALSLAIPPTPGSSIVRRLNNDNLTTIGYIFQQKGYETGFFYGGDGYFDNMNMYFGNNGYAVTDKRRNTLVKDNFKATRTTIPDSFIQFKNAWGICDEDLYDAVIRDADAKTSQQKPFYDFVMTTSNHRPYTYPEGKIDIPSGTGRDGAVKYTDYAIGQFLKKVKQKPWFANTVFIFVADHCANSAGKNEIDIAKYHIPAIIYNLPAQAPSTITAMCSQIDLYPTLFHLLNWNYTSNLYGQNVLSNNYTPRILLGTYQKLGYLKNDTFIILDPQQKVEAYQYNKIKNEQVPLTKSPDNLANEAIANYQTAYYLFKNGGLKQGNK</sequence>
<comment type="subcellular location">
    <subcellularLocation>
        <location evidence="1">Cell membrane</location>
        <topology evidence="1">Multi-pass membrane protein</topology>
    </subcellularLocation>
</comment>
<keyword evidence="2" id="KW-1003">Cell membrane</keyword>
<name>A0ABR7M4X4_9BACT</name>
<reference evidence="8 9" key="1">
    <citation type="submission" date="2016-07" db="EMBL/GenBank/DDBJ databases">
        <title>Genome analysis of Flavihumibacter stibioxidans YS-17.</title>
        <authorList>
            <person name="Shi K."/>
            <person name="Han Y."/>
            <person name="Wang G."/>
        </authorList>
    </citation>
    <scope>NUCLEOTIDE SEQUENCE [LARGE SCALE GENOMIC DNA]</scope>
    <source>
        <strain evidence="8 9">YS-17</strain>
    </source>
</reference>
<dbReference type="InterPro" id="IPR012160">
    <property type="entry name" value="LtaS-like"/>
</dbReference>
<dbReference type="Proteomes" id="UP000765802">
    <property type="component" value="Unassembled WGS sequence"/>
</dbReference>
<gene>
    <name evidence="8" type="ORF">BC349_01705</name>
</gene>
<dbReference type="RefSeq" id="WP_187255024.1">
    <property type="nucleotide sequence ID" value="NZ_JBHULF010000006.1"/>
</dbReference>
<dbReference type="Pfam" id="PF00884">
    <property type="entry name" value="Sulfatase"/>
    <property type="match status" value="1"/>
</dbReference>
<dbReference type="Gene3D" id="3.40.720.10">
    <property type="entry name" value="Alkaline Phosphatase, subunit A"/>
    <property type="match status" value="1"/>
</dbReference>
<evidence type="ECO:0000256" key="6">
    <source>
        <dbReference type="SAM" id="Phobius"/>
    </source>
</evidence>
<feature type="transmembrane region" description="Helical" evidence="6">
    <location>
        <begin position="180"/>
        <end position="197"/>
    </location>
</feature>
<feature type="transmembrane region" description="Helical" evidence="6">
    <location>
        <begin position="54"/>
        <end position="75"/>
    </location>
</feature>
<evidence type="ECO:0000256" key="2">
    <source>
        <dbReference type="ARBA" id="ARBA00022475"/>
    </source>
</evidence>
<evidence type="ECO:0000313" key="9">
    <source>
        <dbReference type="Proteomes" id="UP000765802"/>
    </source>
</evidence>
<evidence type="ECO:0000313" key="8">
    <source>
        <dbReference type="EMBL" id="MBC6489668.1"/>
    </source>
</evidence>
<accession>A0ABR7M4X4</accession>
<dbReference type="PIRSF" id="PIRSF005091">
    <property type="entry name" value="Mmb_sulf_HI1246"/>
    <property type="match status" value="1"/>
</dbReference>
<evidence type="ECO:0000259" key="7">
    <source>
        <dbReference type="Pfam" id="PF00884"/>
    </source>
</evidence>
<dbReference type="SUPFAM" id="SSF53649">
    <property type="entry name" value="Alkaline phosphatase-like"/>
    <property type="match status" value="1"/>
</dbReference>
<feature type="domain" description="Sulfatase N-terminal" evidence="7">
    <location>
        <begin position="279"/>
        <end position="562"/>
    </location>
</feature>
<dbReference type="InterPro" id="IPR000917">
    <property type="entry name" value="Sulfatase_N"/>
</dbReference>
<evidence type="ECO:0000256" key="1">
    <source>
        <dbReference type="ARBA" id="ARBA00004651"/>
    </source>
</evidence>
<dbReference type="Gene3D" id="3.30.1120.80">
    <property type="match status" value="1"/>
</dbReference>
<keyword evidence="5 6" id="KW-0472">Membrane</keyword>
<feature type="transmembrane region" description="Helical" evidence="6">
    <location>
        <begin position="87"/>
        <end position="106"/>
    </location>
</feature>
<dbReference type="CDD" id="cd16015">
    <property type="entry name" value="LTA_synthase"/>
    <property type="match status" value="1"/>
</dbReference>
<dbReference type="PANTHER" id="PTHR47371:SF3">
    <property type="entry name" value="PHOSPHOGLYCEROL TRANSFERASE I"/>
    <property type="match status" value="1"/>
</dbReference>
<evidence type="ECO:0000256" key="3">
    <source>
        <dbReference type="ARBA" id="ARBA00022692"/>
    </source>
</evidence>
<dbReference type="InterPro" id="IPR017850">
    <property type="entry name" value="Alkaline_phosphatase_core_sf"/>
</dbReference>
<keyword evidence="4 6" id="KW-1133">Transmembrane helix</keyword>
<evidence type="ECO:0000256" key="5">
    <source>
        <dbReference type="ARBA" id="ARBA00023136"/>
    </source>
</evidence>
<keyword evidence="9" id="KW-1185">Reference proteome</keyword>
<comment type="caution">
    <text evidence="8">The sequence shown here is derived from an EMBL/GenBank/DDBJ whole genome shotgun (WGS) entry which is preliminary data.</text>
</comment>
<organism evidence="8 9">
    <name type="scientific">Flavihumibacter stibioxidans</name>
    <dbReference type="NCBI Taxonomy" id="1834163"/>
    <lineage>
        <taxon>Bacteria</taxon>
        <taxon>Pseudomonadati</taxon>
        <taxon>Bacteroidota</taxon>
        <taxon>Chitinophagia</taxon>
        <taxon>Chitinophagales</taxon>
        <taxon>Chitinophagaceae</taxon>
        <taxon>Flavihumibacter</taxon>
    </lineage>
</organism>
<feature type="transmembrane region" description="Helical" evidence="6">
    <location>
        <begin position="140"/>
        <end position="160"/>
    </location>
</feature>
<keyword evidence="3 6" id="KW-0812">Transmembrane</keyword>
<dbReference type="PANTHER" id="PTHR47371">
    <property type="entry name" value="LIPOTEICHOIC ACID SYNTHASE"/>
    <property type="match status" value="1"/>
</dbReference>
<protein>
    <submittedName>
        <fullName evidence="8">Sulfatase</fullName>
    </submittedName>
</protein>
<evidence type="ECO:0000256" key="4">
    <source>
        <dbReference type="ARBA" id="ARBA00022989"/>
    </source>
</evidence>
<dbReference type="InterPro" id="IPR050448">
    <property type="entry name" value="OpgB/LTA_synthase_biosynth"/>
</dbReference>
<feature type="transmembrane region" description="Helical" evidence="6">
    <location>
        <begin position="12"/>
        <end position="34"/>
    </location>
</feature>